<reference evidence="1 2" key="1">
    <citation type="submission" date="2019-06" db="EMBL/GenBank/DDBJ databases">
        <title>Draft genomes of female and male turbot (Scophthalmus maximus).</title>
        <authorList>
            <person name="Xu H."/>
            <person name="Xu X.-W."/>
            <person name="Shao C."/>
            <person name="Chen S."/>
        </authorList>
    </citation>
    <scope>NUCLEOTIDE SEQUENCE [LARGE SCALE GENOMIC DNA]</scope>
    <source>
        <strain evidence="1">Ysfricsl-2016a</strain>
        <tissue evidence="1">Blood</tissue>
    </source>
</reference>
<protein>
    <submittedName>
        <fullName evidence="1">Uncharacterized protein</fullName>
    </submittedName>
</protein>
<evidence type="ECO:0000313" key="2">
    <source>
        <dbReference type="Proteomes" id="UP000438429"/>
    </source>
</evidence>
<evidence type="ECO:0000313" key="1">
    <source>
        <dbReference type="EMBL" id="KAF0027789.1"/>
    </source>
</evidence>
<organism evidence="1 2">
    <name type="scientific">Scophthalmus maximus</name>
    <name type="common">Turbot</name>
    <name type="synonym">Psetta maxima</name>
    <dbReference type="NCBI Taxonomy" id="52904"/>
    <lineage>
        <taxon>Eukaryota</taxon>
        <taxon>Metazoa</taxon>
        <taxon>Chordata</taxon>
        <taxon>Craniata</taxon>
        <taxon>Vertebrata</taxon>
        <taxon>Euteleostomi</taxon>
        <taxon>Actinopterygii</taxon>
        <taxon>Neopterygii</taxon>
        <taxon>Teleostei</taxon>
        <taxon>Neoteleostei</taxon>
        <taxon>Acanthomorphata</taxon>
        <taxon>Carangaria</taxon>
        <taxon>Pleuronectiformes</taxon>
        <taxon>Pleuronectoidei</taxon>
        <taxon>Scophthalmidae</taxon>
        <taxon>Scophthalmus</taxon>
    </lineage>
</organism>
<dbReference type="Proteomes" id="UP000438429">
    <property type="component" value="Unassembled WGS sequence"/>
</dbReference>
<proteinExistence type="predicted"/>
<accession>A0A6A4S5F8</accession>
<sequence length="68" mass="7895">MSRQLVEVRRRCFHKALVQETEYRGSWEDSKLASRKMILQKADVKTGLAALCRKKVDGDPYSSMCYLL</sequence>
<dbReference type="EMBL" id="VEVO01000018">
    <property type="protein sequence ID" value="KAF0027789.1"/>
    <property type="molecule type" value="Genomic_DNA"/>
</dbReference>
<comment type="caution">
    <text evidence="1">The sequence shown here is derived from an EMBL/GenBank/DDBJ whole genome shotgun (WGS) entry which is preliminary data.</text>
</comment>
<name>A0A6A4S5F8_SCOMX</name>
<dbReference type="AlphaFoldDB" id="A0A6A4S5F8"/>
<gene>
    <name evidence="1" type="ORF">F2P81_020530</name>
</gene>